<dbReference type="SUPFAM" id="SSF116842">
    <property type="entry name" value="XseB-like"/>
    <property type="match status" value="1"/>
</dbReference>
<dbReference type="Gene3D" id="1.10.287.1040">
    <property type="entry name" value="Exonuclease VII, small subunit"/>
    <property type="match status" value="1"/>
</dbReference>
<proteinExistence type="inferred from homology"/>
<feature type="region of interest" description="Disordered" evidence="7">
    <location>
        <begin position="76"/>
        <end position="99"/>
    </location>
</feature>
<evidence type="ECO:0000256" key="2">
    <source>
        <dbReference type="ARBA" id="ARBA00022490"/>
    </source>
</evidence>
<dbReference type="InterPro" id="IPR003761">
    <property type="entry name" value="Exonuc_VII_S"/>
</dbReference>
<evidence type="ECO:0000256" key="4">
    <source>
        <dbReference type="ARBA" id="ARBA00022801"/>
    </source>
</evidence>
<dbReference type="Proteomes" id="UP000782312">
    <property type="component" value="Unassembled WGS sequence"/>
</dbReference>
<dbReference type="GO" id="GO:0008855">
    <property type="term" value="F:exodeoxyribonuclease VII activity"/>
    <property type="evidence" value="ECO:0007669"/>
    <property type="project" value="UniProtKB-UniRule"/>
</dbReference>
<feature type="compositionally biased region" description="Acidic residues" evidence="7">
    <location>
        <begin position="86"/>
        <end position="99"/>
    </location>
</feature>
<comment type="similarity">
    <text evidence="1 6">Belongs to the XseB family.</text>
</comment>
<dbReference type="NCBIfam" id="TIGR01280">
    <property type="entry name" value="xseB"/>
    <property type="match status" value="1"/>
</dbReference>
<sequence>MSAARKGGDSKGPEGGPPKSFEEALERLEAIVEELEGGEPPLEKAVGLYEEGVGLFRFCRQQLDAAQKRIEELAGETEDALSLQAFEEDEEEDEEDDES</sequence>
<evidence type="ECO:0000256" key="1">
    <source>
        <dbReference type="ARBA" id="ARBA00009998"/>
    </source>
</evidence>
<accession>A0A932MP02</accession>
<name>A0A932MP02_UNCTE</name>
<dbReference type="InterPro" id="IPR037004">
    <property type="entry name" value="Exonuc_VII_ssu_sf"/>
</dbReference>
<evidence type="ECO:0000256" key="5">
    <source>
        <dbReference type="ARBA" id="ARBA00022839"/>
    </source>
</evidence>
<comment type="catalytic activity">
    <reaction evidence="6">
        <text>Exonucleolytic cleavage in either 5'- to 3'- or 3'- to 5'-direction to yield nucleoside 5'-phosphates.</text>
        <dbReference type="EC" id="3.1.11.6"/>
    </reaction>
</comment>
<keyword evidence="5 6" id="KW-0269">Exonuclease</keyword>
<dbReference type="GO" id="GO:0005829">
    <property type="term" value="C:cytosol"/>
    <property type="evidence" value="ECO:0007669"/>
    <property type="project" value="TreeGrafter"/>
</dbReference>
<dbReference type="Pfam" id="PF02609">
    <property type="entry name" value="Exonuc_VII_S"/>
    <property type="match status" value="1"/>
</dbReference>
<dbReference type="AlphaFoldDB" id="A0A932MP02"/>
<dbReference type="PANTHER" id="PTHR34137">
    <property type="entry name" value="EXODEOXYRIBONUCLEASE 7 SMALL SUBUNIT"/>
    <property type="match status" value="1"/>
</dbReference>
<comment type="subcellular location">
    <subcellularLocation>
        <location evidence="6">Cytoplasm</location>
    </subcellularLocation>
</comment>
<feature type="compositionally biased region" description="Basic and acidic residues" evidence="7">
    <location>
        <begin position="1"/>
        <end position="12"/>
    </location>
</feature>
<comment type="subunit">
    <text evidence="6">Heterooligomer composed of large and small subunits.</text>
</comment>
<dbReference type="EMBL" id="JACPUR010000039">
    <property type="protein sequence ID" value="MBI3129250.1"/>
    <property type="molecule type" value="Genomic_DNA"/>
</dbReference>
<dbReference type="HAMAP" id="MF_00337">
    <property type="entry name" value="Exonuc_7_S"/>
    <property type="match status" value="1"/>
</dbReference>
<protein>
    <recommendedName>
        <fullName evidence="6">Exodeoxyribonuclease 7 small subunit</fullName>
        <ecNumber evidence="6">3.1.11.6</ecNumber>
    </recommendedName>
    <alternativeName>
        <fullName evidence="6">Exodeoxyribonuclease VII small subunit</fullName>
        <shortName evidence="6">Exonuclease VII small subunit</shortName>
    </alternativeName>
</protein>
<evidence type="ECO:0000313" key="9">
    <source>
        <dbReference type="Proteomes" id="UP000782312"/>
    </source>
</evidence>
<dbReference type="GO" id="GO:0009318">
    <property type="term" value="C:exodeoxyribonuclease VII complex"/>
    <property type="evidence" value="ECO:0007669"/>
    <property type="project" value="UniProtKB-UniRule"/>
</dbReference>
<comment type="caution">
    <text evidence="8">The sequence shown here is derived from an EMBL/GenBank/DDBJ whole genome shotgun (WGS) entry which is preliminary data.</text>
</comment>
<evidence type="ECO:0000256" key="6">
    <source>
        <dbReference type="HAMAP-Rule" id="MF_00337"/>
    </source>
</evidence>
<evidence type="ECO:0000256" key="7">
    <source>
        <dbReference type="SAM" id="MobiDB-lite"/>
    </source>
</evidence>
<keyword evidence="2 6" id="KW-0963">Cytoplasm</keyword>
<keyword evidence="4 6" id="KW-0378">Hydrolase</keyword>
<evidence type="ECO:0000256" key="3">
    <source>
        <dbReference type="ARBA" id="ARBA00022722"/>
    </source>
</evidence>
<dbReference type="EC" id="3.1.11.6" evidence="6"/>
<evidence type="ECO:0000313" key="8">
    <source>
        <dbReference type="EMBL" id="MBI3129250.1"/>
    </source>
</evidence>
<organism evidence="8 9">
    <name type="scientific">Tectimicrobiota bacterium</name>
    <dbReference type="NCBI Taxonomy" id="2528274"/>
    <lineage>
        <taxon>Bacteria</taxon>
        <taxon>Pseudomonadati</taxon>
        <taxon>Nitrospinota/Tectimicrobiota group</taxon>
        <taxon>Candidatus Tectimicrobiota</taxon>
    </lineage>
</organism>
<dbReference type="PANTHER" id="PTHR34137:SF1">
    <property type="entry name" value="EXODEOXYRIBONUCLEASE 7 SMALL SUBUNIT"/>
    <property type="match status" value="1"/>
</dbReference>
<dbReference type="GO" id="GO:0006308">
    <property type="term" value="P:DNA catabolic process"/>
    <property type="evidence" value="ECO:0007669"/>
    <property type="project" value="UniProtKB-UniRule"/>
</dbReference>
<comment type="function">
    <text evidence="6">Bidirectionally degrades single-stranded DNA into large acid-insoluble oligonucleotides, which are then degraded further into small acid-soluble oligonucleotides.</text>
</comment>
<feature type="region of interest" description="Disordered" evidence="7">
    <location>
        <begin position="1"/>
        <end position="21"/>
    </location>
</feature>
<gene>
    <name evidence="6 8" type="primary">xseB</name>
    <name evidence="8" type="ORF">HYZ11_16705</name>
</gene>
<reference evidence="8" key="1">
    <citation type="submission" date="2020-07" db="EMBL/GenBank/DDBJ databases">
        <title>Huge and variable diversity of episymbiotic CPR bacteria and DPANN archaea in groundwater ecosystems.</title>
        <authorList>
            <person name="He C.Y."/>
            <person name="Keren R."/>
            <person name="Whittaker M."/>
            <person name="Farag I.F."/>
            <person name="Doudna J."/>
            <person name="Cate J.H.D."/>
            <person name="Banfield J.F."/>
        </authorList>
    </citation>
    <scope>NUCLEOTIDE SEQUENCE</scope>
    <source>
        <strain evidence="8">NC_groundwater_763_Ag_S-0.2um_68_21</strain>
    </source>
</reference>
<keyword evidence="3 6" id="KW-0540">Nuclease</keyword>